<feature type="domain" description="PTS EIIB type-1" evidence="14">
    <location>
        <begin position="9"/>
        <end position="91"/>
    </location>
</feature>
<feature type="transmembrane region" description="Helical" evidence="12">
    <location>
        <begin position="176"/>
        <end position="194"/>
    </location>
</feature>
<feature type="domain" description="PTS EIIC type-1" evidence="15">
    <location>
        <begin position="107"/>
        <end position="464"/>
    </location>
</feature>
<dbReference type="Pfam" id="PF00367">
    <property type="entry name" value="PTS_EIIB"/>
    <property type="match status" value="1"/>
</dbReference>
<dbReference type="InterPro" id="IPR050558">
    <property type="entry name" value="PTS_Sugar-Specific_Components"/>
</dbReference>
<evidence type="ECO:0000256" key="8">
    <source>
        <dbReference type="ARBA" id="ARBA00022777"/>
    </source>
</evidence>
<evidence type="ECO:0000259" key="13">
    <source>
        <dbReference type="PROSITE" id="PS51093"/>
    </source>
</evidence>
<feature type="transmembrane region" description="Helical" evidence="12">
    <location>
        <begin position="429"/>
        <end position="452"/>
    </location>
</feature>
<protein>
    <submittedName>
        <fullName evidence="16">PTS beta-glucoside transporter subunit EIIBCA</fullName>
    </submittedName>
</protein>
<keyword evidence="7 12" id="KW-0812">Transmembrane</keyword>
<dbReference type="PROSITE" id="PS51098">
    <property type="entry name" value="PTS_EIIB_TYPE_1"/>
    <property type="match status" value="1"/>
</dbReference>
<keyword evidence="5" id="KW-0808">Transferase</keyword>
<feature type="transmembrane region" description="Helical" evidence="12">
    <location>
        <begin position="360"/>
        <end position="379"/>
    </location>
</feature>
<dbReference type="InterPro" id="IPR011055">
    <property type="entry name" value="Dup_hybrid_motif"/>
</dbReference>
<dbReference type="RefSeq" id="WP_188377020.1">
    <property type="nucleotide sequence ID" value="NZ_BMEL01000002.1"/>
</dbReference>
<evidence type="ECO:0000256" key="1">
    <source>
        <dbReference type="ARBA" id="ARBA00004651"/>
    </source>
</evidence>
<evidence type="ECO:0000256" key="9">
    <source>
        <dbReference type="ARBA" id="ARBA00022989"/>
    </source>
</evidence>
<dbReference type="FunFam" id="2.70.70.10:FF:000001">
    <property type="entry name" value="PTS system glucose-specific IIA component"/>
    <property type="match status" value="1"/>
</dbReference>
<feature type="transmembrane region" description="Helical" evidence="12">
    <location>
        <begin position="112"/>
        <end position="137"/>
    </location>
</feature>
<keyword evidence="8" id="KW-0418">Kinase</keyword>
<dbReference type="InterPro" id="IPR003352">
    <property type="entry name" value="PTS_EIIC"/>
</dbReference>
<comment type="subcellular location">
    <subcellularLocation>
        <location evidence="1">Cell membrane</location>
        <topology evidence="1">Multi-pass membrane protein</topology>
    </subcellularLocation>
</comment>
<accession>A0A917EUZ7</accession>
<organism evidence="16 17">
    <name type="scientific">Halobacillus andaensis</name>
    <dbReference type="NCBI Taxonomy" id="1176239"/>
    <lineage>
        <taxon>Bacteria</taxon>
        <taxon>Bacillati</taxon>
        <taxon>Bacillota</taxon>
        <taxon>Bacilli</taxon>
        <taxon>Bacillales</taxon>
        <taxon>Bacillaceae</taxon>
        <taxon>Halobacillus</taxon>
    </lineage>
</organism>
<feature type="transmembrane region" description="Helical" evidence="12">
    <location>
        <begin position="214"/>
        <end position="233"/>
    </location>
</feature>
<reference evidence="16" key="2">
    <citation type="submission" date="2020-09" db="EMBL/GenBank/DDBJ databases">
        <authorList>
            <person name="Sun Q."/>
            <person name="Zhou Y."/>
        </authorList>
    </citation>
    <scope>NUCLEOTIDE SEQUENCE</scope>
    <source>
        <strain evidence="16">CGMCC 1.12153</strain>
    </source>
</reference>
<dbReference type="EMBL" id="BMEL01000002">
    <property type="protein sequence ID" value="GGF18389.1"/>
    <property type="molecule type" value="Genomic_DNA"/>
</dbReference>
<evidence type="ECO:0000256" key="4">
    <source>
        <dbReference type="ARBA" id="ARBA00022597"/>
    </source>
</evidence>
<feature type="active site" description="Phosphocysteine intermediate; for EIIB activity" evidence="11">
    <location>
        <position position="31"/>
    </location>
</feature>
<keyword evidence="9 12" id="KW-1133">Transmembrane helix</keyword>
<keyword evidence="17" id="KW-1185">Reference proteome</keyword>
<feature type="transmembrane region" description="Helical" evidence="12">
    <location>
        <begin position="149"/>
        <end position="169"/>
    </location>
</feature>
<dbReference type="AlphaFoldDB" id="A0A917EUZ7"/>
<keyword evidence="3" id="KW-1003">Cell membrane</keyword>
<feature type="transmembrane region" description="Helical" evidence="12">
    <location>
        <begin position="330"/>
        <end position="348"/>
    </location>
</feature>
<reference evidence="16" key="1">
    <citation type="journal article" date="2014" name="Int. J. Syst. Evol. Microbiol.">
        <title>Complete genome sequence of Corynebacterium casei LMG S-19264T (=DSM 44701T), isolated from a smear-ripened cheese.</title>
        <authorList>
            <consortium name="US DOE Joint Genome Institute (JGI-PGF)"/>
            <person name="Walter F."/>
            <person name="Albersmeier A."/>
            <person name="Kalinowski J."/>
            <person name="Ruckert C."/>
        </authorList>
    </citation>
    <scope>NUCLEOTIDE SEQUENCE</scope>
    <source>
        <strain evidence="16">CGMCC 1.12153</strain>
    </source>
</reference>
<dbReference type="Gene3D" id="2.70.70.10">
    <property type="entry name" value="Glucose Permease (Domain IIA)"/>
    <property type="match status" value="1"/>
</dbReference>
<evidence type="ECO:0000256" key="5">
    <source>
        <dbReference type="ARBA" id="ARBA00022679"/>
    </source>
</evidence>
<dbReference type="InterPro" id="IPR013013">
    <property type="entry name" value="PTS_EIIC_1"/>
</dbReference>
<dbReference type="Pfam" id="PF00358">
    <property type="entry name" value="PTS_EIIA_1"/>
    <property type="match status" value="1"/>
</dbReference>
<keyword evidence="2" id="KW-0813">Transport</keyword>
<keyword evidence="4" id="KW-0762">Sugar transport</keyword>
<dbReference type="Proteomes" id="UP000660110">
    <property type="component" value="Unassembled WGS sequence"/>
</dbReference>
<evidence type="ECO:0000313" key="16">
    <source>
        <dbReference type="EMBL" id="GGF18389.1"/>
    </source>
</evidence>
<dbReference type="PROSITE" id="PS51103">
    <property type="entry name" value="PTS_EIIC_TYPE_1"/>
    <property type="match status" value="1"/>
</dbReference>
<evidence type="ECO:0000256" key="11">
    <source>
        <dbReference type="PROSITE-ProRule" id="PRU00421"/>
    </source>
</evidence>
<feature type="transmembrane region" description="Helical" evidence="12">
    <location>
        <begin position="386"/>
        <end position="409"/>
    </location>
</feature>
<proteinExistence type="predicted"/>
<evidence type="ECO:0000256" key="7">
    <source>
        <dbReference type="ARBA" id="ARBA00022692"/>
    </source>
</evidence>
<dbReference type="InterPro" id="IPR036878">
    <property type="entry name" value="Glu_permease_IIB"/>
</dbReference>
<evidence type="ECO:0000313" key="17">
    <source>
        <dbReference type="Proteomes" id="UP000660110"/>
    </source>
</evidence>
<dbReference type="SUPFAM" id="SSF55604">
    <property type="entry name" value="Glucose permease domain IIB"/>
    <property type="match status" value="1"/>
</dbReference>
<gene>
    <name evidence="16" type="ORF">GCM10010954_16440</name>
</gene>
<dbReference type="GO" id="GO:0005886">
    <property type="term" value="C:plasma membrane"/>
    <property type="evidence" value="ECO:0007669"/>
    <property type="project" value="UniProtKB-SubCell"/>
</dbReference>
<evidence type="ECO:0000256" key="3">
    <source>
        <dbReference type="ARBA" id="ARBA00022475"/>
    </source>
</evidence>
<evidence type="ECO:0000259" key="14">
    <source>
        <dbReference type="PROSITE" id="PS51098"/>
    </source>
</evidence>
<dbReference type="Gene3D" id="3.30.1360.60">
    <property type="entry name" value="Glucose permease domain IIB"/>
    <property type="match status" value="1"/>
</dbReference>
<dbReference type="PANTHER" id="PTHR30175">
    <property type="entry name" value="PHOSPHOTRANSFERASE SYSTEM TRANSPORT PROTEIN"/>
    <property type="match status" value="1"/>
</dbReference>
<dbReference type="GO" id="GO:0016301">
    <property type="term" value="F:kinase activity"/>
    <property type="evidence" value="ECO:0007669"/>
    <property type="project" value="UniProtKB-KW"/>
</dbReference>
<keyword evidence="6" id="KW-0598">Phosphotransferase system</keyword>
<dbReference type="InterPro" id="IPR001127">
    <property type="entry name" value="PTS_EIIA_1_perm"/>
</dbReference>
<dbReference type="PROSITE" id="PS00371">
    <property type="entry name" value="PTS_EIIA_TYPE_1_HIS"/>
    <property type="match status" value="1"/>
</dbReference>
<dbReference type="PROSITE" id="PS51093">
    <property type="entry name" value="PTS_EIIA_TYPE_1"/>
    <property type="match status" value="1"/>
</dbReference>
<dbReference type="SUPFAM" id="SSF51261">
    <property type="entry name" value="Duplicated hybrid motif"/>
    <property type="match status" value="1"/>
</dbReference>
<evidence type="ECO:0000256" key="12">
    <source>
        <dbReference type="SAM" id="Phobius"/>
    </source>
</evidence>
<dbReference type="PANTHER" id="PTHR30175:SF1">
    <property type="entry name" value="PTS SYSTEM ARBUTIN-, CELLOBIOSE-, AND SALICIN-SPECIFIC EIIBC COMPONENT-RELATED"/>
    <property type="match status" value="1"/>
</dbReference>
<evidence type="ECO:0000256" key="2">
    <source>
        <dbReference type="ARBA" id="ARBA00022448"/>
    </source>
</evidence>
<dbReference type="InterPro" id="IPR018113">
    <property type="entry name" value="PTrfase_EIIB_Cys"/>
</dbReference>
<name>A0A917EUZ7_HALAA</name>
<dbReference type="GO" id="GO:0008982">
    <property type="term" value="F:protein-N(PI)-phosphohistidine-sugar phosphotransferase activity"/>
    <property type="evidence" value="ECO:0007669"/>
    <property type="project" value="InterPro"/>
</dbReference>
<evidence type="ECO:0000256" key="10">
    <source>
        <dbReference type="ARBA" id="ARBA00023136"/>
    </source>
</evidence>
<dbReference type="InterPro" id="IPR001996">
    <property type="entry name" value="PTS_IIB_1"/>
</dbReference>
<feature type="transmembrane region" description="Helical" evidence="12">
    <location>
        <begin position="290"/>
        <end position="318"/>
    </location>
</feature>
<dbReference type="GO" id="GO:0090589">
    <property type="term" value="F:protein-phosphocysteine-trehalose phosphotransferase system transporter activity"/>
    <property type="evidence" value="ECO:0007669"/>
    <property type="project" value="TreeGrafter"/>
</dbReference>
<dbReference type="GO" id="GO:0015771">
    <property type="term" value="P:trehalose transport"/>
    <property type="evidence" value="ECO:0007669"/>
    <property type="project" value="TreeGrafter"/>
</dbReference>
<keyword evidence="10 12" id="KW-0472">Membrane</keyword>
<sequence length="637" mass="68101">MAKKVRDYSKLAGDILEAVGGEENIIKVSRCATRLRLVLKRSKPQAKEQVTSLPGVITVVENNGQFQVVIGQHVGEVYEAFASLVNMDMGDDDQSEKQGTIVNRVIATMSAVFAPFIYILAAAGILQGSLILINLLFSGFQETGTYEVLSFISWAPFTFLPIFIAMTAAKHFKVNTYIAVACSAALVSPTWTAMADQIASGETISFLGIALSETVYTSSVLPPLFLVWLLSYLEKFLNKNMNEVVRPLFVPLICMVVMVPLTILLIGPLSTLGANGIANGYNFLAENAPALAGAIIGSLWQVLVIFGVHWGVTPMVLANFDQYGRDSFQAYQTIAVIAQVGAVLGVVLKAKSQETKKVGVSAGVTGIFGITEPAIYGVNLRFKKPFIFGCIAGAVGAITASFFNPYYFAYAGLPGPLTIVNGIDSAYPMSIWGIVIGSLIAIVLPVVLIQIFGFGEDTAKQAGSEALVEEQGQAGETAAAVDDAKVNEEVVDAPFSGNVIPLSEVPDEVFSSGAMGKGVAIQPTENKLYAPFDGTVVMIAPTKHAIGLRSETGVELLVHIGIDTVKLDGSPFNLHVEDEAVFKKGEILVEFDEEAIRGHGLETITPVIVTNAGAYEEVIIEDLKQSIFNQKLMTVVK</sequence>
<dbReference type="InterPro" id="IPR011297">
    <property type="entry name" value="PTS_IIABC_b_glu"/>
</dbReference>
<dbReference type="NCBIfam" id="TIGR00830">
    <property type="entry name" value="PTBA"/>
    <property type="match status" value="1"/>
</dbReference>
<dbReference type="GO" id="GO:0009401">
    <property type="term" value="P:phosphoenolpyruvate-dependent sugar phosphotransferase system"/>
    <property type="evidence" value="ECO:0007669"/>
    <property type="project" value="UniProtKB-KW"/>
</dbReference>
<evidence type="ECO:0000256" key="6">
    <source>
        <dbReference type="ARBA" id="ARBA00022683"/>
    </source>
</evidence>
<feature type="domain" description="PTS EIIA type-1" evidence="13">
    <location>
        <begin position="507"/>
        <end position="611"/>
    </location>
</feature>
<comment type="caution">
    <text evidence="16">The sequence shown here is derived from an EMBL/GenBank/DDBJ whole genome shotgun (WGS) entry which is preliminary data.</text>
</comment>
<dbReference type="CDD" id="cd00212">
    <property type="entry name" value="PTS_IIB_glc"/>
    <property type="match status" value="1"/>
</dbReference>
<feature type="transmembrane region" description="Helical" evidence="12">
    <location>
        <begin position="245"/>
        <end position="270"/>
    </location>
</feature>
<dbReference type="Pfam" id="PF02378">
    <property type="entry name" value="PTS_EIIC"/>
    <property type="match status" value="1"/>
</dbReference>
<dbReference type="NCBIfam" id="TIGR01995">
    <property type="entry name" value="PTS-II-ABC-beta"/>
    <property type="match status" value="1"/>
</dbReference>
<evidence type="ECO:0000259" key="15">
    <source>
        <dbReference type="PROSITE" id="PS51103"/>
    </source>
</evidence>